<dbReference type="Gene3D" id="1.25.40.10">
    <property type="entry name" value="Tetratricopeptide repeat domain"/>
    <property type="match status" value="1"/>
</dbReference>
<reference evidence="1 2" key="1">
    <citation type="submission" date="2011-11" db="EMBL/GenBank/DDBJ databases">
        <title>Complete sequence of Spirochaeta sp. grapes.</title>
        <authorList>
            <consortium name="US DOE Joint Genome Institute"/>
            <person name="Lucas S."/>
            <person name="Han J."/>
            <person name="Lapidus A."/>
            <person name="Cheng J.-F."/>
            <person name="Goodwin L."/>
            <person name="Pitluck S."/>
            <person name="Peters L."/>
            <person name="Ovchinnikova G."/>
            <person name="Munk A.C."/>
            <person name="Detter J.C."/>
            <person name="Han C."/>
            <person name="Tapia R."/>
            <person name="Land M."/>
            <person name="Hauser L."/>
            <person name="Kyrpides N."/>
            <person name="Ivanova N."/>
            <person name="Pagani I."/>
            <person name="Ritalahtilisa K."/>
            <person name="Loeffler F."/>
            <person name="Woyke T."/>
        </authorList>
    </citation>
    <scope>NUCLEOTIDE SEQUENCE [LARGE SCALE GENOMIC DNA]</scope>
    <source>
        <strain evidence="2">ATCC BAA-1885 / DSM 22778 / Grapes</strain>
    </source>
</reference>
<dbReference type="RefSeq" id="WP_014269000.1">
    <property type="nucleotide sequence ID" value="NC_016633.1"/>
</dbReference>
<dbReference type="AlphaFoldDB" id="G8QUX5"/>
<evidence type="ECO:0008006" key="3">
    <source>
        <dbReference type="Google" id="ProtNLM"/>
    </source>
</evidence>
<keyword evidence="2" id="KW-1185">Reference proteome</keyword>
<dbReference type="OrthoDB" id="369915at2"/>
<sequence length="275" mass="31179">MENYFSNFLLASELDNPQYFAKVHQNIYDLEKRRVAIFNEKGPLNWEYITIMGELNMAYMEANETANEVTTAQQIYQGTVALNGQDNSLAYEAYLALGASFLDDERIADAQAIATELLEKNIQTPIAEGEEAFDYLTYLDTLCLQADIYHKAQDFAKEEPIRIKVMEAYRQLFSDVNDQTIMARAALATCLEKSKQYAKALDHYIVIRAYLDAEKDLATDAERIGLMAHIAHCYKKIGQVENSKVTLQWALQESISLFGHDSTLTVKMRALAGKL</sequence>
<proteinExistence type="predicted"/>
<protein>
    <recommendedName>
        <fullName evidence="3">Tetratricopeptide repeat protein</fullName>
    </recommendedName>
</protein>
<gene>
    <name evidence="1" type="ordered locus">SpiGrapes_0291</name>
</gene>
<evidence type="ECO:0000313" key="2">
    <source>
        <dbReference type="Proteomes" id="UP000005632"/>
    </source>
</evidence>
<evidence type="ECO:0000313" key="1">
    <source>
        <dbReference type="EMBL" id="AEV28151.1"/>
    </source>
</evidence>
<dbReference type="InterPro" id="IPR011990">
    <property type="entry name" value="TPR-like_helical_dom_sf"/>
</dbReference>
<dbReference type="Proteomes" id="UP000005632">
    <property type="component" value="Chromosome"/>
</dbReference>
<accession>G8QUX5</accession>
<dbReference type="SUPFAM" id="SSF48452">
    <property type="entry name" value="TPR-like"/>
    <property type="match status" value="1"/>
</dbReference>
<name>G8QUX5_SPHPG</name>
<organism evidence="1 2">
    <name type="scientific">Sphaerochaeta pleomorpha (strain ATCC BAA-1885 / DSM 22778 / Grapes)</name>
    <dbReference type="NCBI Taxonomy" id="158190"/>
    <lineage>
        <taxon>Bacteria</taxon>
        <taxon>Pseudomonadati</taxon>
        <taxon>Spirochaetota</taxon>
        <taxon>Spirochaetia</taxon>
        <taxon>Spirochaetales</taxon>
        <taxon>Sphaerochaetaceae</taxon>
        <taxon>Sphaerochaeta</taxon>
    </lineage>
</organism>
<dbReference type="HOGENOM" id="CLU_914988_0_0_12"/>
<dbReference type="EMBL" id="CP003155">
    <property type="protein sequence ID" value="AEV28151.1"/>
    <property type="molecule type" value="Genomic_DNA"/>
</dbReference>
<dbReference type="STRING" id="158190.SpiGrapes_0291"/>
<dbReference type="KEGG" id="sgp:SpiGrapes_0291"/>